<dbReference type="SMART" id="SM00066">
    <property type="entry name" value="GAL4"/>
    <property type="match status" value="1"/>
</dbReference>
<reference evidence="10" key="2">
    <citation type="submission" date="2015-01" db="EMBL/GenBank/DDBJ databases">
        <title>Evolutionary Origins and Diversification of the Mycorrhizal Mutualists.</title>
        <authorList>
            <consortium name="DOE Joint Genome Institute"/>
            <consortium name="Mycorrhizal Genomics Consortium"/>
            <person name="Kohler A."/>
            <person name="Kuo A."/>
            <person name="Nagy L.G."/>
            <person name="Floudas D."/>
            <person name="Copeland A."/>
            <person name="Barry K.W."/>
            <person name="Cichocki N."/>
            <person name="Veneault-Fourrey C."/>
            <person name="LaButti K."/>
            <person name="Lindquist E.A."/>
            <person name="Lipzen A."/>
            <person name="Lundell T."/>
            <person name="Morin E."/>
            <person name="Murat C."/>
            <person name="Riley R."/>
            <person name="Ohm R."/>
            <person name="Sun H."/>
            <person name="Tunlid A."/>
            <person name="Henrissat B."/>
            <person name="Grigoriev I.V."/>
            <person name="Hibbett D.S."/>
            <person name="Martin F."/>
        </authorList>
    </citation>
    <scope>NUCLEOTIDE SEQUENCE [LARGE SCALE GENOMIC DNA]</scope>
    <source>
        <strain evidence="10">Zn</strain>
    </source>
</reference>
<dbReference type="PANTHER" id="PTHR36206:SF12">
    <property type="entry name" value="ASPERCRYPTIN BIOSYNTHESIS CLUSTER-SPECIFIC TRANSCRIPTION REGULATOR ATNN-RELATED"/>
    <property type="match status" value="1"/>
</dbReference>
<reference evidence="9 10" key="1">
    <citation type="submission" date="2014-04" db="EMBL/GenBank/DDBJ databases">
        <authorList>
            <consortium name="DOE Joint Genome Institute"/>
            <person name="Kuo A."/>
            <person name="Martino E."/>
            <person name="Perotto S."/>
            <person name="Kohler A."/>
            <person name="Nagy L.G."/>
            <person name="Floudas D."/>
            <person name="Copeland A."/>
            <person name="Barry K.W."/>
            <person name="Cichocki N."/>
            <person name="Veneault-Fourrey C."/>
            <person name="LaButti K."/>
            <person name="Lindquist E.A."/>
            <person name="Lipzen A."/>
            <person name="Lundell T."/>
            <person name="Morin E."/>
            <person name="Murat C."/>
            <person name="Sun H."/>
            <person name="Tunlid A."/>
            <person name="Henrissat B."/>
            <person name="Grigoriev I.V."/>
            <person name="Hibbett D.S."/>
            <person name="Martin F."/>
            <person name="Nordberg H.P."/>
            <person name="Cantor M.N."/>
            <person name="Hua S.X."/>
        </authorList>
    </citation>
    <scope>NUCLEOTIDE SEQUENCE [LARGE SCALE GENOMIC DNA]</scope>
    <source>
        <strain evidence="9 10">Zn</strain>
    </source>
</reference>
<evidence type="ECO:0000313" key="10">
    <source>
        <dbReference type="Proteomes" id="UP000054321"/>
    </source>
</evidence>
<dbReference type="InterPro" id="IPR001138">
    <property type="entry name" value="Zn2Cys6_DnaBD"/>
</dbReference>
<dbReference type="GO" id="GO:0003677">
    <property type="term" value="F:DNA binding"/>
    <property type="evidence" value="ECO:0007669"/>
    <property type="project" value="UniProtKB-KW"/>
</dbReference>
<dbReference type="InParanoid" id="A0A0C3HBS9"/>
<evidence type="ECO:0000256" key="1">
    <source>
        <dbReference type="ARBA" id="ARBA00022723"/>
    </source>
</evidence>
<dbReference type="GO" id="GO:0000981">
    <property type="term" value="F:DNA-binding transcription factor activity, RNA polymerase II-specific"/>
    <property type="evidence" value="ECO:0007669"/>
    <property type="project" value="InterPro"/>
</dbReference>
<evidence type="ECO:0000256" key="3">
    <source>
        <dbReference type="ARBA" id="ARBA00023015"/>
    </source>
</evidence>
<dbReference type="SUPFAM" id="SSF57701">
    <property type="entry name" value="Zn2/Cys6 DNA-binding domain"/>
    <property type="match status" value="1"/>
</dbReference>
<evidence type="ECO:0000256" key="7">
    <source>
        <dbReference type="SAM" id="MobiDB-lite"/>
    </source>
</evidence>
<keyword evidence="10" id="KW-1185">Reference proteome</keyword>
<keyword evidence="6" id="KW-0539">Nucleus</keyword>
<evidence type="ECO:0000256" key="6">
    <source>
        <dbReference type="ARBA" id="ARBA00023242"/>
    </source>
</evidence>
<protein>
    <recommendedName>
        <fullName evidence="8">Zn(2)-C6 fungal-type domain-containing protein</fullName>
    </recommendedName>
</protein>
<organism evidence="9 10">
    <name type="scientific">Oidiodendron maius (strain Zn)</name>
    <dbReference type="NCBI Taxonomy" id="913774"/>
    <lineage>
        <taxon>Eukaryota</taxon>
        <taxon>Fungi</taxon>
        <taxon>Dikarya</taxon>
        <taxon>Ascomycota</taxon>
        <taxon>Pezizomycotina</taxon>
        <taxon>Leotiomycetes</taxon>
        <taxon>Leotiomycetes incertae sedis</taxon>
        <taxon>Myxotrichaceae</taxon>
        <taxon>Oidiodendron</taxon>
    </lineage>
</organism>
<keyword evidence="2" id="KW-0862">Zinc</keyword>
<dbReference type="InterPro" id="IPR052360">
    <property type="entry name" value="Transcr_Regulatory_Proteins"/>
</dbReference>
<evidence type="ECO:0000256" key="2">
    <source>
        <dbReference type="ARBA" id="ARBA00022833"/>
    </source>
</evidence>
<dbReference type="EMBL" id="KN832871">
    <property type="protein sequence ID" value="KIN05746.1"/>
    <property type="molecule type" value="Genomic_DNA"/>
</dbReference>
<dbReference type="Gene3D" id="4.10.240.10">
    <property type="entry name" value="Zn(2)-C6 fungal-type DNA-binding domain"/>
    <property type="match status" value="1"/>
</dbReference>
<dbReference type="GO" id="GO:0008270">
    <property type="term" value="F:zinc ion binding"/>
    <property type="evidence" value="ECO:0007669"/>
    <property type="project" value="InterPro"/>
</dbReference>
<keyword evidence="4" id="KW-0238">DNA-binding</keyword>
<feature type="region of interest" description="Disordered" evidence="7">
    <location>
        <begin position="51"/>
        <end position="72"/>
    </location>
</feature>
<name>A0A0C3HBS9_OIDMZ</name>
<proteinExistence type="predicted"/>
<dbReference type="Pfam" id="PF00172">
    <property type="entry name" value="Zn_clus"/>
    <property type="match status" value="1"/>
</dbReference>
<dbReference type="Proteomes" id="UP000054321">
    <property type="component" value="Unassembled WGS sequence"/>
</dbReference>
<feature type="domain" description="Zn(2)-C6 fungal-type" evidence="8">
    <location>
        <begin position="19"/>
        <end position="47"/>
    </location>
</feature>
<evidence type="ECO:0000256" key="4">
    <source>
        <dbReference type="ARBA" id="ARBA00023125"/>
    </source>
</evidence>
<gene>
    <name evidence="9" type="ORF">OIDMADRAFT_189260</name>
</gene>
<dbReference type="CDD" id="cd00067">
    <property type="entry name" value="GAL4"/>
    <property type="match status" value="1"/>
</dbReference>
<dbReference type="PROSITE" id="PS50048">
    <property type="entry name" value="ZN2_CY6_FUNGAL_2"/>
    <property type="match status" value="1"/>
</dbReference>
<dbReference type="InterPro" id="IPR036864">
    <property type="entry name" value="Zn2-C6_fun-type_DNA-bd_sf"/>
</dbReference>
<dbReference type="InterPro" id="IPR021858">
    <property type="entry name" value="Fun_TF"/>
</dbReference>
<evidence type="ECO:0000256" key="5">
    <source>
        <dbReference type="ARBA" id="ARBA00023163"/>
    </source>
</evidence>
<dbReference type="PANTHER" id="PTHR36206">
    <property type="entry name" value="ASPERCRYPTIN BIOSYNTHESIS CLUSTER-SPECIFIC TRANSCRIPTION REGULATOR ATNN-RELATED"/>
    <property type="match status" value="1"/>
</dbReference>
<dbReference type="AlphaFoldDB" id="A0A0C3HBS9"/>
<keyword evidence="3" id="KW-0805">Transcription regulation</keyword>
<accession>A0A0C3HBS9</accession>
<dbReference type="Pfam" id="PF11951">
    <property type="entry name" value="Fungal_trans_2"/>
    <property type="match status" value="1"/>
</dbReference>
<dbReference type="HOGENOM" id="CLU_011409_2_1_1"/>
<keyword evidence="1" id="KW-0479">Metal-binding</keyword>
<dbReference type="PROSITE" id="PS00463">
    <property type="entry name" value="ZN2_CY6_FUNGAL_1"/>
    <property type="match status" value="1"/>
</dbReference>
<dbReference type="OrthoDB" id="2593732at2759"/>
<sequence>MKPKSAHRYRICGTPVRTGCITCKIRRVKCGEEKPFCKRCTSTGRKCDGYAPPSETKPGQKRSAPKSLSNANGDPMEQNIHHFFTTVTAPKLSGCFSPDFWEKRVAQASVNAPSVRHAMIAIGAVHQDFIARHENANNCFDVSLKAFAIRHYTKAISHLHQLVSNRTQQLDITLISCILFIVFDCLIGHHTSALIHLKAGLKILEDIKQQNSQGGINAQSTCTHEWEREFAPILLGLGVQAASFINPRDRKDRASLWESLKAVRIPTHPLTFHSLDEARHALETIAVDIMGDRIAADLIPTQYPVDSPNSPTHLNALKNWTKALDRYLVNYATRDPSVSKVRCGANMLKVHSLMMTITVTPSSADSNFERILSLCECLIATNTNCGRTAPIPSFTADFGIISPLFFTALRAPRVQLMQRAYDLLSSAPGREGMWDSDDALLGAGDAIMSSAQYTTFASSMAALQPVYPQKEEFVFDDIQERLHAEPFAQSPEQDLSIFESLQDGGQFVRPSLLGDFDHTPVNRQFSVDSIASCSSGSASGSEFGSDVSFDPPFSMDDFSVEYPLL</sequence>
<keyword evidence="5" id="KW-0804">Transcription</keyword>
<evidence type="ECO:0000313" key="9">
    <source>
        <dbReference type="EMBL" id="KIN05746.1"/>
    </source>
</evidence>
<evidence type="ECO:0000259" key="8">
    <source>
        <dbReference type="PROSITE" id="PS50048"/>
    </source>
</evidence>